<dbReference type="SUPFAM" id="SSF51735">
    <property type="entry name" value="NAD(P)-binding Rossmann-fold domains"/>
    <property type="match status" value="1"/>
</dbReference>
<organism evidence="2 3">
    <name type="scientific">Periconia macrospinosa</name>
    <dbReference type="NCBI Taxonomy" id="97972"/>
    <lineage>
        <taxon>Eukaryota</taxon>
        <taxon>Fungi</taxon>
        <taxon>Dikarya</taxon>
        <taxon>Ascomycota</taxon>
        <taxon>Pezizomycotina</taxon>
        <taxon>Dothideomycetes</taxon>
        <taxon>Pleosporomycetidae</taxon>
        <taxon>Pleosporales</taxon>
        <taxon>Massarineae</taxon>
        <taxon>Periconiaceae</taxon>
        <taxon>Periconia</taxon>
    </lineage>
</organism>
<feature type="domain" description="Gfo/Idh/MocA-like oxidoreductase N-terminal" evidence="1">
    <location>
        <begin position="68"/>
        <end position="123"/>
    </location>
</feature>
<name>A0A2V1DSW8_9PLEO</name>
<dbReference type="EMBL" id="KZ805363">
    <property type="protein sequence ID" value="PVI01086.1"/>
    <property type="molecule type" value="Genomic_DNA"/>
</dbReference>
<dbReference type="Proteomes" id="UP000244855">
    <property type="component" value="Unassembled WGS sequence"/>
</dbReference>
<dbReference type="InterPro" id="IPR000683">
    <property type="entry name" value="Gfo/Idh/MocA-like_OxRdtase_N"/>
</dbReference>
<sequence length="481" mass="54369">FLLVGIGPFAKRSYLPRLKSLEASGRAVLAAAIDLEENQGDLEKYRESTCPTTEFLYLAPFTTQMPHTVASKLTSLVHRLRISCVIISTEPLAHVAYAKWALELGLHIVMDKPVSTREWVVSNVDQAKGIADDFRTLITAYNKLQKQKETLFLVNSHRRYHAGFQEATQRIRDVRERTGCPVSSIYTAHCDGQWRLPTEIIDLSYHGYNKGYGKVSHSGYHGIDMAYQFLKAGIGKTKQPDRVEIVSNFVQPHGSFFQLNEEDHRKLFGEKVYSEACRYTPEELHEMTRDFGEVDASIQLTFYHKDAVVSLVHLDLMHTGFGCRSWIQPSSDLYKGNGRARQEMHEIKSGPIQAVIIDSRQASDKHDVVRPNHSEFGGNGHFDLKVFRNAELLGEKNAMSTTKLQDIVEAQGQSFSGYSRTIKYAALDEAMEFMEGNIAKKDLRSCLSDHEIPAHLMSCIYLSHGRRKHGLDPTVSLDLSF</sequence>
<dbReference type="STRING" id="97972.A0A2V1DSW8"/>
<gene>
    <name evidence="2" type="ORF">DM02DRAFT_487660</name>
</gene>
<dbReference type="InterPro" id="IPR036291">
    <property type="entry name" value="NAD(P)-bd_dom_sf"/>
</dbReference>
<feature type="non-terminal residue" evidence="2">
    <location>
        <position position="1"/>
    </location>
</feature>
<dbReference type="OrthoDB" id="446809at2759"/>
<accession>A0A2V1DSW8</accession>
<evidence type="ECO:0000259" key="1">
    <source>
        <dbReference type="Pfam" id="PF01408"/>
    </source>
</evidence>
<proteinExistence type="predicted"/>
<dbReference type="Pfam" id="PF01408">
    <property type="entry name" value="GFO_IDH_MocA"/>
    <property type="match status" value="1"/>
</dbReference>
<keyword evidence="3" id="KW-1185">Reference proteome</keyword>
<dbReference type="AlphaFoldDB" id="A0A2V1DSW8"/>
<evidence type="ECO:0000313" key="2">
    <source>
        <dbReference type="EMBL" id="PVI01086.1"/>
    </source>
</evidence>
<evidence type="ECO:0000313" key="3">
    <source>
        <dbReference type="Proteomes" id="UP000244855"/>
    </source>
</evidence>
<dbReference type="Gene3D" id="3.40.50.720">
    <property type="entry name" value="NAD(P)-binding Rossmann-like Domain"/>
    <property type="match status" value="1"/>
</dbReference>
<feature type="non-terminal residue" evidence="2">
    <location>
        <position position="481"/>
    </location>
</feature>
<reference evidence="2 3" key="1">
    <citation type="journal article" date="2018" name="Sci. Rep.">
        <title>Comparative genomics provides insights into the lifestyle and reveals functional heterogeneity of dark septate endophytic fungi.</title>
        <authorList>
            <person name="Knapp D.G."/>
            <person name="Nemeth J.B."/>
            <person name="Barry K."/>
            <person name="Hainaut M."/>
            <person name="Henrissat B."/>
            <person name="Johnson J."/>
            <person name="Kuo A."/>
            <person name="Lim J.H.P."/>
            <person name="Lipzen A."/>
            <person name="Nolan M."/>
            <person name="Ohm R.A."/>
            <person name="Tamas L."/>
            <person name="Grigoriev I.V."/>
            <person name="Spatafora J.W."/>
            <person name="Nagy L.G."/>
            <person name="Kovacs G.M."/>
        </authorList>
    </citation>
    <scope>NUCLEOTIDE SEQUENCE [LARGE SCALE GENOMIC DNA]</scope>
    <source>
        <strain evidence="2 3">DSE2036</strain>
    </source>
</reference>
<protein>
    <recommendedName>
        <fullName evidence="1">Gfo/Idh/MocA-like oxidoreductase N-terminal domain-containing protein</fullName>
    </recommendedName>
</protein>
<dbReference type="GO" id="GO:0000166">
    <property type="term" value="F:nucleotide binding"/>
    <property type="evidence" value="ECO:0007669"/>
    <property type="project" value="InterPro"/>
</dbReference>